<dbReference type="EMBL" id="NAJQ01000093">
    <property type="protein sequence ID" value="TKA79276.1"/>
    <property type="molecule type" value="Genomic_DNA"/>
</dbReference>
<name>A0A4U0XS33_9PEZI</name>
<reference evidence="1 2" key="1">
    <citation type="submission" date="2017-03" db="EMBL/GenBank/DDBJ databases">
        <title>Genomes of endolithic fungi from Antarctica.</title>
        <authorList>
            <person name="Coleine C."/>
            <person name="Masonjones S."/>
            <person name="Stajich J.E."/>
        </authorList>
    </citation>
    <scope>NUCLEOTIDE SEQUENCE [LARGE SCALE GENOMIC DNA]</scope>
    <source>
        <strain evidence="1 2">CCFEE 5184</strain>
    </source>
</reference>
<protein>
    <submittedName>
        <fullName evidence="1">Uncharacterized protein</fullName>
    </submittedName>
</protein>
<keyword evidence="2" id="KW-1185">Reference proteome</keyword>
<organism evidence="1 2">
    <name type="scientific">Friedmanniomyces simplex</name>
    <dbReference type="NCBI Taxonomy" id="329884"/>
    <lineage>
        <taxon>Eukaryota</taxon>
        <taxon>Fungi</taxon>
        <taxon>Dikarya</taxon>
        <taxon>Ascomycota</taxon>
        <taxon>Pezizomycotina</taxon>
        <taxon>Dothideomycetes</taxon>
        <taxon>Dothideomycetidae</taxon>
        <taxon>Mycosphaerellales</taxon>
        <taxon>Teratosphaeriaceae</taxon>
        <taxon>Friedmanniomyces</taxon>
    </lineage>
</organism>
<accession>A0A4U0XS33</accession>
<dbReference type="Proteomes" id="UP000309340">
    <property type="component" value="Unassembled WGS sequence"/>
</dbReference>
<evidence type="ECO:0000313" key="1">
    <source>
        <dbReference type="EMBL" id="TKA79276.1"/>
    </source>
</evidence>
<sequence>MPNYQQLAAHIDKLNRDIEHHQHSRNSWLAKRQTVLGHLQHCSNVRVPQNNLSGNNHPSSLLTRLRDEKTMWQNRLNVANNHLQDHDEILRRDRSARDNAQRQLNGKVGN</sequence>
<proteinExistence type="predicted"/>
<gene>
    <name evidence="1" type="ORF">B0A55_04238</name>
</gene>
<evidence type="ECO:0000313" key="2">
    <source>
        <dbReference type="Proteomes" id="UP000309340"/>
    </source>
</evidence>
<comment type="caution">
    <text evidence="1">The sequence shown here is derived from an EMBL/GenBank/DDBJ whole genome shotgun (WGS) entry which is preliminary data.</text>
</comment>
<dbReference type="AlphaFoldDB" id="A0A4U0XS33"/>